<protein>
    <submittedName>
        <fullName evidence="1">FIG140336: TPR domain protein</fullName>
    </submittedName>
</protein>
<dbReference type="Gene3D" id="1.25.40.10">
    <property type="entry name" value="Tetratricopeptide repeat domain"/>
    <property type="match status" value="3"/>
</dbReference>
<name>A0A3B0Y633_9ZZZZ</name>
<dbReference type="Pfam" id="PF14559">
    <property type="entry name" value="TPR_19"/>
    <property type="match status" value="1"/>
</dbReference>
<dbReference type="InterPro" id="IPR019734">
    <property type="entry name" value="TPR_rpt"/>
</dbReference>
<sequence length="574" mass="65063">MQSVSELKDHAKTLIQQQQFGPAQEVIQEWLLQEPDDAEAHYLMAGAYGYTGKFVAAENHCRQAIKLQANYFEAIFRLANALDGQSKTAEALQYYQQAIDINPAMPHVWNNMGACQISINDFSSAEQSYRQAINLGQQTPQFYFNLALALIPQSKNDSTKMDDAINVIQKGEQYDIELADQLYFDTMLGINFLTFNAPLQAEKHFRNNIVQEPDNPESHLNLALSLVAQNREAEALQSSKIAQQSCSDNEVNAITTEIAWTMGLIYLGLGEYQKAWPLYESRWYRNNKSPRNLAGKRWNKEALKGKTLFLYHEQGYGDNLQFARYFPQLKQLGATVVYECQKPLYHLFESNDFIDRLVKSGEDIGAYDFYLPLASLPGMLGTTLETIPYSKVSTEDQGNGYLSIATSDVNNTHQKIDQLLTSTVNNKRVGIFWRGSGSQANDKRPCSLKHWEPLLKLSDISFISLQKDYVTEQDEALFSQYSITDMRSVINDFSDTAYIIKQLDLVITIDTSVAHLAGSLGANAKVLLAYASDWRWGRNTDTCAWYPSLTLYRQSEINRWDSVINQLVSDISEC</sequence>
<organism evidence="1">
    <name type="scientific">hydrothermal vent metagenome</name>
    <dbReference type="NCBI Taxonomy" id="652676"/>
    <lineage>
        <taxon>unclassified sequences</taxon>
        <taxon>metagenomes</taxon>
        <taxon>ecological metagenomes</taxon>
    </lineage>
</organism>
<dbReference type="SMART" id="SM00028">
    <property type="entry name" value="TPR"/>
    <property type="match status" value="4"/>
</dbReference>
<evidence type="ECO:0000313" key="1">
    <source>
        <dbReference type="EMBL" id="VAW75061.1"/>
    </source>
</evidence>
<dbReference type="Gene3D" id="3.40.50.2000">
    <property type="entry name" value="Glycogen Phosphorylase B"/>
    <property type="match status" value="1"/>
</dbReference>
<proteinExistence type="predicted"/>
<accession>A0A3B0Y633</accession>
<dbReference type="PANTHER" id="PTHR44809:SF1">
    <property type="entry name" value="PROTEIN O-MANNOSYL-TRANSFERASE TMTC1"/>
    <property type="match status" value="1"/>
</dbReference>
<gene>
    <name evidence="1" type="ORF">MNBD_GAMMA12-762</name>
</gene>
<dbReference type="InterPro" id="IPR052943">
    <property type="entry name" value="TMTC_O-mannosyl-trnsfr"/>
</dbReference>
<reference evidence="1" key="1">
    <citation type="submission" date="2018-06" db="EMBL/GenBank/DDBJ databases">
        <authorList>
            <person name="Zhirakovskaya E."/>
        </authorList>
    </citation>
    <scope>NUCLEOTIDE SEQUENCE</scope>
</reference>
<dbReference type="SUPFAM" id="SSF48452">
    <property type="entry name" value="TPR-like"/>
    <property type="match status" value="2"/>
</dbReference>
<dbReference type="SUPFAM" id="SSF53756">
    <property type="entry name" value="UDP-Glycosyltransferase/glycogen phosphorylase"/>
    <property type="match status" value="1"/>
</dbReference>
<dbReference type="EMBL" id="UOFL01000073">
    <property type="protein sequence ID" value="VAW75061.1"/>
    <property type="molecule type" value="Genomic_DNA"/>
</dbReference>
<dbReference type="PANTHER" id="PTHR44809">
    <property type="match status" value="1"/>
</dbReference>
<dbReference type="PROSITE" id="PS50005">
    <property type="entry name" value="TPR"/>
    <property type="match status" value="2"/>
</dbReference>
<dbReference type="AlphaFoldDB" id="A0A3B0Y633"/>
<dbReference type="InterPro" id="IPR011990">
    <property type="entry name" value="TPR-like_helical_dom_sf"/>
</dbReference>